<accession>A0ABY9NLK5</accession>
<dbReference type="Pfam" id="PF08007">
    <property type="entry name" value="JmjC_2"/>
    <property type="match status" value="1"/>
</dbReference>
<proteinExistence type="predicted"/>
<dbReference type="PANTHER" id="PTHR13096:SF8">
    <property type="entry name" value="RIBOSOMAL OXYGENASE 1"/>
    <property type="match status" value="1"/>
</dbReference>
<dbReference type="RefSeq" id="WP_282878819.1">
    <property type="nucleotide sequence ID" value="NZ_CP133164.1"/>
</dbReference>
<comment type="cofactor">
    <cofactor evidence="1">
        <name>Fe(2+)</name>
        <dbReference type="ChEBI" id="CHEBI:29033"/>
    </cofactor>
</comment>
<sequence length="300" mass="34298">MTSYIIQNLPDEFSAIIADREVYKGDGGENFEPALNWETLNRLLASDILEYPRIRLVKEGEPFSRAFCGFINYRQANNGGNIKTLNMIILSRLLSEGCTLVIDRCQSFFPGIQEHTEALSKFFRCPVSASIYVSWTSHSGFGLHNDNHDVIALQIHGKKRWDIYLDAPRSVVTKSFSKVPPVGESSSQHELSPGQFLYIPRGVWHNVYSEQTPSLHISFTIFRPRYSDLARTILNALAHGQFMEEPIPLNNERLRLDVFEKIMKSALSEESIKYWENYLRNNVTSSTCMTVDTSLKHEIN</sequence>
<dbReference type="SUPFAM" id="SSF51197">
    <property type="entry name" value="Clavaminate synthase-like"/>
    <property type="match status" value="1"/>
</dbReference>
<dbReference type="Gene3D" id="2.60.120.650">
    <property type="entry name" value="Cupin"/>
    <property type="match status" value="1"/>
</dbReference>
<name>A0ABY9NLK5_9PSED</name>
<keyword evidence="6" id="KW-1185">Reference proteome</keyword>
<evidence type="ECO:0000313" key="6">
    <source>
        <dbReference type="Proteomes" id="UP001237292"/>
    </source>
</evidence>
<evidence type="ECO:0000256" key="3">
    <source>
        <dbReference type="ARBA" id="ARBA00023004"/>
    </source>
</evidence>
<dbReference type="PROSITE" id="PS51184">
    <property type="entry name" value="JMJC"/>
    <property type="match status" value="1"/>
</dbReference>
<dbReference type="Proteomes" id="UP001237292">
    <property type="component" value="Chromosome"/>
</dbReference>
<gene>
    <name evidence="5" type="ORF">QL104_05005</name>
</gene>
<dbReference type="InterPro" id="IPR039994">
    <property type="entry name" value="NO66-like"/>
</dbReference>
<evidence type="ECO:0000256" key="1">
    <source>
        <dbReference type="ARBA" id="ARBA00001954"/>
    </source>
</evidence>
<dbReference type="InterPro" id="IPR003347">
    <property type="entry name" value="JmjC_dom"/>
</dbReference>
<organism evidence="5 6">
    <name type="scientific">Pseudomonas piscis</name>
    <dbReference type="NCBI Taxonomy" id="2614538"/>
    <lineage>
        <taxon>Bacteria</taxon>
        <taxon>Pseudomonadati</taxon>
        <taxon>Pseudomonadota</taxon>
        <taxon>Gammaproteobacteria</taxon>
        <taxon>Pseudomonadales</taxon>
        <taxon>Pseudomonadaceae</taxon>
        <taxon>Pseudomonas</taxon>
    </lineage>
</organism>
<protein>
    <submittedName>
        <fullName evidence="5">Cupin domain-containing protein</fullName>
    </submittedName>
</protein>
<dbReference type="EMBL" id="CP133164">
    <property type="protein sequence ID" value="WMN18768.1"/>
    <property type="molecule type" value="Genomic_DNA"/>
</dbReference>
<evidence type="ECO:0000313" key="5">
    <source>
        <dbReference type="EMBL" id="WMN18768.1"/>
    </source>
</evidence>
<keyword evidence="3" id="KW-0408">Iron</keyword>
<keyword evidence="2" id="KW-0479">Metal-binding</keyword>
<evidence type="ECO:0000259" key="4">
    <source>
        <dbReference type="PROSITE" id="PS51184"/>
    </source>
</evidence>
<dbReference type="PANTHER" id="PTHR13096">
    <property type="entry name" value="MINA53 MYC INDUCED NUCLEAR ANTIGEN"/>
    <property type="match status" value="1"/>
</dbReference>
<evidence type="ECO:0000256" key="2">
    <source>
        <dbReference type="ARBA" id="ARBA00022723"/>
    </source>
</evidence>
<feature type="domain" description="JmjC" evidence="4">
    <location>
        <begin position="89"/>
        <end position="238"/>
    </location>
</feature>
<reference evidence="5 6" key="1">
    <citation type="journal article" date="2023" name="Access Microbiol">
        <title>The genome of a steinernematid-associated Pseudomonas piscis bacterium encodes the biosynthesis of insect toxins.</title>
        <authorList>
            <person name="Awori R.M."/>
            <person name="Hendre P."/>
            <person name="Amugune N.O."/>
        </authorList>
    </citation>
    <scope>NUCLEOTIDE SEQUENCE [LARGE SCALE GENOMIC DNA]</scope>
    <source>
        <strain evidence="5 6">75</strain>
    </source>
</reference>